<dbReference type="EMBL" id="FZNO01000003">
    <property type="protein sequence ID" value="SNR32426.1"/>
    <property type="molecule type" value="Genomic_DNA"/>
</dbReference>
<dbReference type="Pfam" id="PF19953">
    <property type="entry name" value="EACC1"/>
    <property type="match status" value="1"/>
</dbReference>
<name>A0A238VDV5_9ACTN</name>
<sequence length="124" mass="13424">MELTVVLQPDPSTDAEDRERLGRQLRNELRELDVDEVTPVAGAPAPDGAKSGAAASLTEWLVTLSSGGGVFVTVIATIREWLSRRDGAHKVTVTIDGDTLELSHATPVERADLIETFVRRHQPA</sequence>
<evidence type="ECO:0000313" key="2">
    <source>
        <dbReference type="Proteomes" id="UP000198403"/>
    </source>
</evidence>
<reference evidence="1" key="1">
    <citation type="submission" date="2017-06" db="EMBL/GenBank/DDBJ databases">
        <authorList>
            <person name="Kim H.J."/>
            <person name="Triplett B.A."/>
        </authorList>
    </citation>
    <scope>NUCLEOTIDE SEQUENCE [LARGE SCALE GENOMIC DNA]</scope>
    <source>
        <strain evidence="1">DSM 44272</strain>
    </source>
</reference>
<dbReference type="Proteomes" id="UP000198403">
    <property type="component" value="Unassembled WGS sequence"/>
</dbReference>
<gene>
    <name evidence="1" type="ORF">SAMN06272737_1038</name>
</gene>
<organism evidence="1 2">
    <name type="scientific">Blastococcus mobilis</name>
    <dbReference type="NCBI Taxonomy" id="1938746"/>
    <lineage>
        <taxon>Bacteria</taxon>
        <taxon>Bacillati</taxon>
        <taxon>Actinomycetota</taxon>
        <taxon>Actinomycetes</taxon>
        <taxon>Geodermatophilales</taxon>
        <taxon>Geodermatophilaceae</taxon>
        <taxon>Blastococcus</taxon>
    </lineage>
</organism>
<dbReference type="AlphaFoldDB" id="A0A238VDV5"/>
<keyword evidence="2" id="KW-1185">Reference proteome</keyword>
<proteinExistence type="predicted"/>
<evidence type="ECO:0000313" key="1">
    <source>
        <dbReference type="EMBL" id="SNR32426.1"/>
    </source>
</evidence>
<accession>A0A238VDV5</accession>
<dbReference type="InterPro" id="IPR045428">
    <property type="entry name" value="EACC1"/>
</dbReference>
<protein>
    <submittedName>
        <fullName evidence="1">Uncharacterized protein</fullName>
    </submittedName>
</protein>
<dbReference type="RefSeq" id="WP_217899149.1">
    <property type="nucleotide sequence ID" value="NZ_FZNO01000003.1"/>
</dbReference>